<name>A0A1G9UK52_9EURY</name>
<evidence type="ECO:0000313" key="3">
    <source>
        <dbReference type="Proteomes" id="UP000199370"/>
    </source>
</evidence>
<dbReference type="Pfam" id="PF24348">
    <property type="entry name" value="DUF7508"/>
    <property type="match status" value="1"/>
</dbReference>
<feature type="domain" description="DUF7508" evidence="1">
    <location>
        <begin position="1"/>
        <end position="78"/>
    </location>
</feature>
<dbReference type="RefSeq" id="WP_089731940.1">
    <property type="nucleotide sequence ID" value="NZ_FNIA01000004.1"/>
</dbReference>
<dbReference type="STRING" id="996166.SAMN05192554_104167"/>
<dbReference type="OrthoDB" id="103534at2157"/>
<accession>A0A1G9UK52</accession>
<dbReference type="EMBL" id="FNIA01000004">
    <property type="protein sequence ID" value="SDM60194.1"/>
    <property type="molecule type" value="Genomic_DNA"/>
</dbReference>
<evidence type="ECO:0000313" key="2">
    <source>
        <dbReference type="EMBL" id="SDM60194.1"/>
    </source>
</evidence>
<keyword evidence="3" id="KW-1185">Reference proteome</keyword>
<proteinExistence type="predicted"/>
<dbReference type="InterPro" id="IPR055930">
    <property type="entry name" value="DUF7508"/>
</dbReference>
<dbReference type="Proteomes" id="UP000199370">
    <property type="component" value="Unassembled WGS sequence"/>
</dbReference>
<organism evidence="2 3">
    <name type="scientific">Haloarchaeobius iranensis</name>
    <dbReference type="NCBI Taxonomy" id="996166"/>
    <lineage>
        <taxon>Archaea</taxon>
        <taxon>Methanobacteriati</taxon>
        <taxon>Methanobacteriota</taxon>
        <taxon>Stenosarchaea group</taxon>
        <taxon>Halobacteria</taxon>
        <taxon>Halobacteriales</taxon>
        <taxon>Halorubellaceae</taxon>
        <taxon>Haloarchaeobius</taxon>
    </lineage>
</organism>
<protein>
    <recommendedName>
        <fullName evidence="1">DUF7508 domain-containing protein</fullName>
    </recommendedName>
</protein>
<dbReference type="AlphaFoldDB" id="A0A1G9UK52"/>
<sequence>MPLQRRWEPFERSTVRSAPDRLGVYELGDADGTVVEVGHGVLRDELKDALAYRDAAKVRWTTAQTREQAADLAAEHEAKL</sequence>
<gene>
    <name evidence="2" type="ORF">SAMN05192554_104167</name>
</gene>
<reference evidence="2 3" key="1">
    <citation type="submission" date="2016-10" db="EMBL/GenBank/DDBJ databases">
        <authorList>
            <person name="de Groot N.N."/>
        </authorList>
    </citation>
    <scope>NUCLEOTIDE SEQUENCE [LARGE SCALE GENOMIC DNA]</scope>
    <source>
        <strain evidence="3">EB21,IBRC-M 10013,KCTC 4048</strain>
    </source>
</reference>
<evidence type="ECO:0000259" key="1">
    <source>
        <dbReference type="Pfam" id="PF24348"/>
    </source>
</evidence>